<proteinExistence type="predicted"/>
<gene>
    <name evidence="3" type="ORF">OEZ60_13690</name>
</gene>
<keyword evidence="4" id="KW-1185">Reference proteome</keyword>
<evidence type="ECO:0000313" key="3">
    <source>
        <dbReference type="EMBL" id="MCU9849055.1"/>
    </source>
</evidence>
<feature type="compositionally biased region" description="Acidic residues" evidence="1">
    <location>
        <begin position="204"/>
        <end position="214"/>
    </location>
</feature>
<feature type="region of interest" description="Disordered" evidence="1">
    <location>
        <begin position="859"/>
        <end position="886"/>
    </location>
</feature>
<feature type="compositionally biased region" description="Low complexity" evidence="1">
    <location>
        <begin position="645"/>
        <end position="686"/>
    </location>
</feature>
<sequence length="971" mass="97864">MNPRFALNLGHDSVSLLGRVPDGWSELGRAGFDDPDLERTLADLRAQAEAMAPEGFTTKLILPASQILYTEVETQGSDTANCRERIAAALEGRTPYPVAELVFDWSGDGPEVQVAVVARLTLDEAEDFAATHGFNPVSFVTVPEPGQFAGEPFFGTTRAAAELLPDGDRPARDGKPVRIIPLPEITAEPAQEAEAGKSDAPGPEGDEVLDDAEAGEPPAEADAEKGAADAAGDADRAETEEEAPADDASDAVEAEDVLAADEADPDETETEATANDASDEAEDEDVLAADADHDGTEPDTPADDAPDEVEVEDVLAADDADRDETEAEAPAADAQDEVEDAGVLAAEIIDDAGGEEEEVALAVAAPNITAGALPDDGDLPEAAADRAAKPEEDLPGDFAASLGPEPDAAEAPFIAVEDLPDLEGADAAPAGPAAQLSRIRFHLAEASDPDPRLIARRSEAAADGHGVTAPGLAVPQNHAARSGSAPAATAAPAARRARNALGPAKPAPGAAADEGRAFGVWSGDRAPSTARLRIGIILAAAALILITAIALWSLWFGSGGETLGAAPAPATTTETAGLAEVPPPQVPAEADAPTPSLDAGTAEADLAPELAATAPTEDPAETTEPAGIAAPFPVADGTAEPKAVPEPAADAPGAPAIAETAPGPDVAPATPLAAPDTTTADTAPALQPLPPPFGTEYDLMPDGSIRPTEDGVVTPGGFTLVAGKPPQTPASRPEAVAAAFAARDADAAAAAPEAEAATGAIDAPLPAPVDPAHAARKPRAVPEAVIARAAETEAAAQAEAKALASASRLAVASSQRPAEKPSGFAKAVDAAIASAVAESVATAPPPAPELVAAPEPVAAPAPAAPEPAATASTEEIDEPEPVEAVPNMPTSVTVARQATVKNAINLKDMNLIGVYGSSASRRALVRMPNGRYIKVKVGDRLDGGQVAAIGDSELAYVKKGKTHVLKILKGG</sequence>
<feature type="transmembrane region" description="Helical" evidence="2">
    <location>
        <begin position="534"/>
        <end position="555"/>
    </location>
</feature>
<evidence type="ECO:0000313" key="4">
    <source>
        <dbReference type="Proteomes" id="UP001209535"/>
    </source>
</evidence>
<evidence type="ECO:0000256" key="1">
    <source>
        <dbReference type="SAM" id="MobiDB-lite"/>
    </source>
</evidence>
<protein>
    <recommendedName>
        <fullName evidence="5">Type IV pilus biogenesis protein PilP</fullName>
    </recommendedName>
</protein>
<dbReference type="Proteomes" id="UP001209535">
    <property type="component" value="Unassembled WGS sequence"/>
</dbReference>
<feature type="region of interest" description="Disordered" evidence="1">
    <location>
        <begin position="578"/>
        <end position="600"/>
    </location>
</feature>
<feature type="compositionally biased region" description="Acidic residues" evidence="1">
    <location>
        <begin position="238"/>
        <end position="270"/>
    </location>
</feature>
<feature type="region of interest" description="Disordered" evidence="1">
    <location>
        <begin position="464"/>
        <end position="512"/>
    </location>
</feature>
<name>A0ABT2XBH3_9RHOB</name>
<feature type="compositionally biased region" description="Acidic residues" evidence="1">
    <location>
        <begin position="277"/>
        <end position="287"/>
    </location>
</feature>
<feature type="region of interest" description="Disordered" evidence="1">
    <location>
        <begin position="370"/>
        <end position="405"/>
    </location>
</feature>
<feature type="compositionally biased region" description="Basic and acidic residues" evidence="1">
    <location>
        <begin position="383"/>
        <end position="392"/>
    </location>
</feature>
<dbReference type="Gene3D" id="3.30.420.380">
    <property type="match status" value="1"/>
</dbReference>
<feature type="compositionally biased region" description="Low complexity" evidence="1">
    <location>
        <begin position="479"/>
        <end position="512"/>
    </location>
</feature>
<dbReference type="RefSeq" id="WP_263337174.1">
    <property type="nucleotide sequence ID" value="NZ_JAOVQO010000012.1"/>
</dbReference>
<keyword evidence="2" id="KW-1133">Transmembrane helix</keyword>
<keyword evidence="2" id="KW-0812">Transmembrane</keyword>
<feature type="compositionally biased region" description="Low complexity" evidence="1">
    <location>
        <begin position="613"/>
        <end position="626"/>
    </location>
</feature>
<evidence type="ECO:0008006" key="5">
    <source>
        <dbReference type="Google" id="ProtNLM"/>
    </source>
</evidence>
<dbReference type="EMBL" id="JAOVQO010000012">
    <property type="protein sequence ID" value="MCU9849055.1"/>
    <property type="molecule type" value="Genomic_DNA"/>
</dbReference>
<evidence type="ECO:0000256" key="2">
    <source>
        <dbReference type="SAM" id="Phobius"/>
    </source>
</evidence>
<feature type="region of interest" description="Disordered" evidence="1">
    <location>
        <begin position="184"/>
        <end position="339"/>
    </location>
</feature>
<accession>A0ABT2XBH3</accession>
<feature type="region of interest" description="Disordered" evidence="1">
    <location>
        <begin position="613"/>
        <end position="708"/>
    </location>
</feature>
<dbReference type="InterPro" id="IPR043129">
    <property type="entry name" value="ATPase_NBD"/>
</dbReference>
<organism evidence="3 4">
    <name type="scientific">Albidovulum salinarum</name>
    <dbReference type="NCBI Taxonomy" id="2984153"/>
    <lineage>
        <taxon>Bacteria</taxon>
        <taxon>Pseudomonadati</taxon>
        <taxon>Pseudomonadota</taxon>
        <taxon>Alphaproteobacteria</taxon>
        <taxon>Rhodobacterales</taxon>
        <taxon>Paracoccaceae</taxon>
        <taxon>Albidovulum</taxon>
    </lineage>
</organism>
<keyword evidence="2" id="KW-0472">Membrane</keyword>
<reference evidence="3 4" key="1">
    <citation type="submission" date="2022-10" db="EMBL/GenBank/DDBJ databases">
        <title>Defluviimonas sp. nov., isolated from ocean surface sediments.</title>
        <authorList>
            <person name="He W."/>
            <person name="Wang L."/>
            <person name="Zhang D.-F."/>
        </authorList>
    </citation>
    <scope>NUCLEOTIDE SEQUENCE [LARGE SCALE GENOMIC DNA]</scope>
    <source>
        <strain evidence="3 4">WL0024</strain>
    </source>
</reference>
<comment type="caution">
    <text evidence="3">The sequence shown here is derived from an EMBL/GenBank/DDBJ whole genome shotgun (WGS) entry which is preliminary data.</text>
</comment>
<dbReference type="SUPFAM" id="SSF53067">
    <property type="entry name" value="Actin-like ATPase domain"/>
    <property type="match status" value="1"/>
</dbReference>
<feature type="compositionally biased region" description="Acidic residues" evidence="1">
    <location>
        <begin position="300"/>
        <end position="327"/>
    </location>
</feature>
<feature type="compositionally biased region" description="Basic and acidic residues" evidence="1">
    <location>
        <begin position="222"/>
        <end position="237"/>
    </location>
</feature>